<evidence type="ECO:0000313" key="2">
    <source>
        <dbReference type="Proteomes" id="UP000250235"/>
    </source>
</evidence>
<organism evidence="1 2">
    <name type="scientific">Dorcoceras hygrometricum</name>
    <dbReference type="NCBI Taxonomy" id="472368"/>
    <lineage>
        <taxon>Eukaryota</taxon>
        <taxon>Viridiplantae</taxon>
        <taxon>Streptophyta</taxon>
        <taxon>Embryophyta</taxon>
        <taxon>Tracheophyta</taxon>
        <taxon>Spermatophyta</taxon>
        <taxon>Magnoliopsida</taxon>
        <taxon>eudicotyledons</taxon>
        <taxon>Gunneridae</taxon>
        <taxon>Pentapetalae</taxon>
        <taxon>asterids</taxon>
        <taxon>lamiids</taxon>
        <taxon>Lamiales</taxon>
        <taxon>Gesneriaceae</taxon>
        <taxon>Didymocarpoideae</taxon>
        <taxon>Trichosporeae</taxon>
        <taxon>Loxocarpinae</taxon>
        <taxon>Dorcoceras</taxon>
    </lineage>
</organism>
<dbReference type="AlphaFoldDB" id="A0A2Z7ASD8"/>
<dbReference type="PANTHER" id="PTHR47703">
    <property type="entry name" value="D-AMINOACID AMINOTRANSFERASE-LIKE PLP-DEPENDENT ENZYMES SUPERFAMILY PROTEIN"/>
    <property type="match status" value="1"/>
</dbReference>
<dbReference type="Pfam" id="PF01063">
    <property type="entry name" value="Aminotran_4"/>
    <property type="match status" value="1"/>
</dbReference>
<protein>
    <recommendedName>
        <fullName evidence="3">Aminotransferase class IV</fullName>
    </recommendedName>
</protein>
<dbReference type="Gene3D" id="3.20.10.10">
    <property type="entry name" value="D-amino Acid Aminotransferase, subunit A, domain 2"/>
    <property type="match status" value="1"/>
</dbReference>
<dbReference type="PANTHER" id="PTHR47703:SF2">
    <property type="entry name" value="D-AMINOACID AMINOTRANSFERASE-LIKE PLP-DEPENDENT ENZYMES SUPERFAMILY PROTEIN"/>
    <property type="match status" value="1"/>
</dbReference>
<dbReference type="GO" id="GO:0003824">
    <property type="term" value="F:catalytic activity"/>
    <property type="evidence" value="ECO:0007669"/>
    <property type="project" value="InterPro"/>
</dbReference>
<sequence length="393" mass="44052">MSLGNRLLFLNGAVSHAPAPPVTTLLELHPGAYTTTRTHRSSSEILFWDRHLQRLTNSFKLLLKSNPKFLFDMPENDNGLFLELSNGTITWDSKIPCLINHSMRKVMPFVLKERESVEEFAITILVSGNSANLSCFEDGFDETRVSDVLDVHVHVGTYVPPVFGVGGSGARLAVVGQGRDMANAKYSGWVRSRKTLEKLRPPSVTELLLSNDGEHILEGCLTNVFLVCRKETDDAIDNYEQNDLPTSTSFEVQTAPLDDGVLPGVVRQVIKEYISLILILLSITSTCTNLSPESVTVLKTCISPDSICLKIGIPFREIAPSWSQRELWTEAFITNSLRLIQHVEAVQTPSTWKCVESKTWEEITWVEKIFEDVPGRITSIIQSREQRDLHESR</sequence>
<dbReference type="SUPFAM" id="SSF56752">
    <property type="entry name" value="D-aminoacid aminotransferase-like PLP-dependent enzymes"/>
    <property type="match status" value="1"/>
</dbReference>
<dbReference type="InterPro" id="IPR001544">
    <property type="entry name" value="Aminotrans_IV"/>
</dbReference>
<dbReference type="InterPro" id="IPR036038">
    <property type="entry name" value="Aminotransferase-like"/>
</dbReference>
<evidence type="ECO:0000313" key="1">
    <source>
        <dbReference type="EMBL" id="KZV24288.1"/>
    </source>
</evidence>
<gene>
    <name evidence="1" type="ORF">F511_01770</name>
</gene>
<reference evidence="1 2" key="1">
    <citation type="journal article" date="2015" name="Proc. Natl. Acad. Sci. U.S.A.">
        <title>The resurrection genome of Boea hygrometrica: A blueprint for survival of dehydration.</title>
        <authorList>
            <person name="Xiao L."/>
            <person name="Yang G."/>
            <person name="Zhang L."/>
            <person name="Yang X."/>
            <person name="Zhao S."/>
            <person name="Ji Z."/>
            <person name="Zhou Q."/>
            <person name="Hu M."/>
            <person name="Wang Y."/>
            <person name="Chen M."/>
            <person name="Xu Y."/>
            <person name="Jin H."/>
            <person name="Xiao X."/>
            <person name="Hu G."/>
            <person name="Bao F."/>
            <person name="Hu Y."/>
            <person name="Wan P."/>
            <person name="Li L."/>
            <person name="Deng X."/>
            <person name="Kuang T."/>
            <person name="Xiang C."/>
            <person name="Zhu J.K."/>
            <person name="Oliver M.J."/>
            <person name="He Y."/>
        </authorList>
    </citation>
    <scope>NUCLEOTIDE SEQUENCE [LARGE SCALE GENOMIC DNA]</scope>
    <source>
        <strain evidence="2">cv. XS01</strain>
    </source>
</reference>
<keyword evidence="2" id="KW-1185">Reference proteome</keyword>
<dbReference type="EMBL" id="KV012839">
    <property type="protein sequence ID" value="KZV24288.1"/>
    <property type="molecule type" value="Genomic_DNA"/>
</dbReference>
<proteinExistence type="predicted"/>
<name>A0A2Z7ASD8_9LAMI</name>
<dbReference type="OrthoDB" id="59470at2759"/>
<dbReference type="Proteomes" id="UP000250235">
    <property type="component" value="Unassembled WGS sequence"/>
</dbReference>
<dbReference type="InterPro" id="IPR043132">
    <property type="entry name" value="BCAT-like_C"/>
</dbReference>
<accession>A0A2Z7ASD8</accession>
<evidence type="ECO:0008006" key="3">
    <source>
        <dbReference type="Google" id="ProtNLM"/>
    </source>
</evidence>